<gene>
    <name evidence="2" type="ORF">K402DRAFT_48796</name>
</gene>
<dbReference type="EMBL" id="ML977152">
    <property type="protein sequence ID" value="KAF1987438.1"/>
    <property type="molecule type" value="Genomic_DNA"/>
</dbReference>
<sequence length="76" mass="8132">MSLLGFVMVVVVKAVVCGPVLLILDCFFGSTAGVPFATVLGVVLMWAVLGREETAVVVETGIVRDLDFMRGERLFA</sequence>
<reference evidence="2" key="1">
    <citation type="journal article" date="2020" name="Stud. Mycol.">
        <title>101 Dothideomycetes genomes: a test case for predicting lifestyles and emergence of pathogens.</title>
        <authorList>
            <person name="Haridas S."/>
            <person name="Albert R."/>
            <person name="Binder M."/>
            <person name="Bloem J."/>
            <person name="Labutti K."/>
            <person name="Salamov A."/>
            <person name="Andreopoulos B."/>
            <person name="Baker S."/>
            <person name="Barry K."/>
            <person name="Bills G."/>
            <person name="Bluhm B."/>
            <person name="Cannon C."/>
            <person name="Castanera R."/>
            <person name="Culley D."/>
            <person name="Daum C."/>
            <person name="Ezra D."/>
            <person name="Gonzalez J."/>
            <person name="Henrissat B."/>
            <person name="Kuo A."/>
            <person name="Liang C."/>
            <person name="Lipzen A."/>
            <person name="Lutzoni F."/>
            <person name="Magnuson J."/>
            <person name="Mondo S."/>
            <person name="Nolan M."/>
            <person name="Ohm R."/>
            <person name="Pangilinan J."/>
            <person name="Park H.-J."/>
            <person name="Ramirez L."/>
            <person name="Alfaro M."/>
            <person name="Sun H."/>
            <person name="Tritt A."/>
            <person name="Yoshinaga Y."/>
            <person name="Zwiers L.-H."/>
            <person name="Turgeon B."/>
            <person name="Goodwin S."/>
            <person name="Spatafora J."/>
            <person name="Crous P."/>
            <person name="Grigoriev I."/>
        </authorList>
    </citation>
    <scope>NUCLEOTIDE SEQUENCE</scope>
    <source>
        <strain evidence="2">CBS 113979</strain>
    </source>
</reference>
<name>A0A6G1H398_9PEZI</name>
<accession>A0A6G1H398</accession>
<keyword evidence="1" id="KW-0812">Transmembrane</keyword>
<evidence type="ECO:0000313" key="2">
    <source>
        <dbReference type="EMBL" id="KAF1987438.1"/>
    </source>
</evidence>
<feature type="transmembrane region" description="Helical" evidence="1">
    <location>
        <begin position="27"/>
        <end position="49"/>
    </location>
</feature>
<dbReference type="Proteomes" id="UP000800041">
    <property type="component" value="Unassembled WGS sequence"/>
</dbReference>
<protein>
    <submittedName>
        <fullName evidence="2">Uncharacterized protein</fullName>
    </submittedName>
</protein>
<evidence type="ECO:0000256" key="1">
    <source>
        <dbReference type="SAM" id="Phobius"/>
    </source>
</evidence>
<keyword evidence="3" id="KW-1185">Reference proteome</keyword>
<evidence type="ECO:0000313" key="3">
    <source>
        <dbReference type="Proteomes" id="UP000800041"/>
    </source>
</evidence>
<proteinExistence type="predicted"/>
<organism evidence="2 3">
    <name type="scientific">Aulographum hederae CBS 113979</name>
    <dbReference type="NCBI Taxonomy" id="1176131"/>
    <lineage>
        <taxon>Eukaryota</taxon>
        <taxon>Fungi</taxon>
        <taxon>Dikarya</taxon>
        <taxon>Ascomycota</taxon>
        <taxon>Pezizomycotina</taxon>
        <taxon>Dothideomycetes</taxon>
        <taxon>Pleosporomycetidae</taxon>
        <taxon>Aulographales</taxon>
        <taxon>Aulographaceae</taxon>
    </lineage>
</organism>
<dbReference type="AlphaFoldDB" id="A0A6G1H398"/>
<keyword evidence="1" id="KW-1133">Transmembrane helix</keyword>
<keyword evidence="1" id="KW-0472">Membrane</keyword>